<dbReference type="Proteomes" id="UP000712713">
    <property type="component" value="Unassembled WGS sequence"/>
</dbReference>
<dbReference type="Pfam" id="PF00498">
    <property type="entry name" value="FHA"/>
    <property type="match status" value="1"/>
</dbReference>
<dbReference type="EMBL" id="DYZF01000230">
    <property type="protein sequence ID" value="HJE52097.1"/>
    <property type="molecule type" value="Genomic_DNA"/>
</dbReference>
<proteinExistence type="predicted"/>
<evidence type="ECO:0000313" key="4">
    <source>
        <dbReference type="EMBL" id="HJE52097.1"/>
    </source>
</evidence>
<protein>
    <submittedName>
        <fullName evidence="4">FHA domain-containing protein</fullName>
    </submittedName>
</protein>
<dbReference type="CDD" id="cd00060">
    <property type="entry name" value="FHA"/>
    <property type="match status" value="1"/>
</dbReference>
<reference evidence="4" key="2">
    <citation type="submission" date="2021-09" db="EMBL/GenBank/DDBJ databases">
        <authorList>
            <person name="Gilroy R."/>
        </authorList>
    </citation>
    <scope>NUCLEOTIDE SEQUENCE</scope>
    <source>
        <strain evidence="4">ChiGjej3B3-7470</strain>
    </source>
</reference>
<dbReference type="AlphaFoldDB" id="A0A921EPC9"/>
<dbReference type="SUPFAM" id="SSF49879">
    <property type="entry name" value="SMAD/FHA domain"/>
    <property type="match status" value="1"/>
</dbReference>
<organism evidence="4 5">
    <name type="scientific">Tessaracoccus flavescens</name>
    <dbReference type="NCBI Taxonomy" id="399497"/>
    <lineage>
        <taxon>Bacteria</taxon>
        <taxon>Bacillati</taxon>
        <taxon>Actinomycetota</taxon>
        <taxon>Actinomycetes</taxon>
        <taxon>Propionibacteriales</taxon>
        <taxon>Propionibacteriaceae</taxon>
        <taxon>Tessaracoccus</taxon>
    </lineage>
</organism>
<dbReference type="InterPro" id="IPR000253">
    <property type="entry name" value="FHA_dom"/>
</dbReference>
<gene>
    <name evidence="4" type="ORF">K8V15_09035</name>
</gene>
<evidence type="ECO:0000259" key="3">
    <source>
        <dbReference type="PROSITE" id="PS50006"/>
    </source>
</evidence>
<evidence type="ECO:0000313" key="5">
    <source>
        <dbReference type="Proteomes" id="UP000712713"/>
    </source>
</evidence>
<reference evidence="4" key="1">
    <citation type="journal article" date="2021" name="PeerJ">
        <title>Extensive microbial diversity within the chicken gut microbiome revealed by metagenomics and culture.</title>
        <authorList>
            <person name="Gilroy R."/>
            <person name="Ravi A."/>
            <person name="Getino M."/>
            <person name="Pursley I."/>
            <person name="Horton D.L."/>
            <person name="Alikhan N.F."/>
            <person name="Baker D."/>
            <person name="Gharbi K."/>
            <person name="Hall N."/>
            <person name="Watson M."/>
            <person name="Adriaenssens E.M."/>
            <person name="Foster-Nyarko E."/>
            <person name="Jarju S."/>
            <person name="Secka A."/>
            <person name="Antonio M."/>
            <person name="Oren A."/>
            <person name="Chaudhuri R.R."/>
            <person name="La Ragione R."/>
            <person name="Hildebrand F."/>
            <person name="Pallen M.J."/>
        </authorList>
    </citation>
    <scope>NUCLEOTIDE SEQUENCE</scope>
    <source>
        <strain evidence="4">ChiGjej3B3-7470</strain>
    </source>
</reference>
<evidence type="ECO:0000256" key="1">
    <source>
        <dbReference type="ARBA" id="ARBA00022553"/>
    </source>
</evidence>
<dbReference type="PROSITE" id="PS50006">
    <property type="entry name" value="FHA_DOMAIN"/>
    <property type="match status" value="1"/>
</dbReference>
<feature type="compositionally biased region" description="Acidic residues" evidence="2">
    <location>
        <begin position="169"/>
        <end position="191"/>
    </location>
</feature>
<feature type="domain" description="FHA" evidence="3">
    <location>
        <begin position="333"/>
        <end position="387"/>
    </location>
</feature>
<keyword evidence="1" id="KW-0597">Phosphoprotein</keyword>
<feature type="region of interest" description="Disordered" evidence="2">
    <location>
        <begin position="168"/>
        <end position="252"/>
    </location>
</feature>
<comment type="caution">
    <text evidence="4">The sequence shown here is derived from an EMBL/GenBank/DDBJ whole genome shotgun (WGS) entry which is preliminary data.</text>
</comment>
<evidence type="ECO:0000256" key="2">
    <source>
        <dbReference type="SAM" id="MobiDB-lite"/>
    </source>
</evidence>
<sequence>MTEPMAAWRTTYTPGTWLALSGSRTLVVMPAVPEHLAREVENLWRSLLDADSVDALLALVAEAGLENLPHLGAFFWSDDQLHGLARGDVHVVDADTGETAIDGRGSITWRERELGSQRRLLVELDGRPHDPTPRLPLVVGAASVSSLYLSTADEDVVRFPVAPAVVSEPVEDVDGEEPWQEPAGDESESELWQEPSDTNDFGADAEPSPEVDHEPEPQATADQPPREPEYVSPIPPPAPPVTDAVGQPDDADDVGTLLAADIAASHKPSAPEPRDPQVLAVPCVNGHANPPGSRTCRLCQGPVEPMAAQPIRRPILAGVHSNFGDFVNIDGAVVIGRSPDANRGPSGAVAMRVPSPSNDISRSHLLVTVRDWNVHVTDLLSTNGTLVLPVGEPPFTLADGASVQVELGTVLDLGDGVSVRIEPPRG</sequence>
<accession>A0A921EPC9</accession>
<name>A0A921EPC9_9ACTN</name>
<dbReference type="InterPro" id="IPR008984">
    <property type="entry name" value="SMAD_FHA_dom_sf"/>
</dbReference>
<dbReference type="Gene3D" id="2.60.200.20">
    <property type="match status" value="1"/>
</dbReference>